<accession>A0A382IDE0</accession>
<sequence>MDFNLLLVRHAKSSWSNPSLTDFDRPLNKRGASNAPLMGQRIRDYGLHLDTIITSTAERAKETSKLIAKEIKYELQDIDLESDLYHASREVFINILSRQQNKNIAMVGHNPGIQDFSYWLSSAPEVNFPTCGVIHISFSLGNWTEIYKNSGKAIRFEYPKMFT</sequence>
<gene>
    <name evidence="1" type="ORF">METZ01_LOCUS250534</name>
</gene>
<dbReference type="SUPFAM" id="SSF53254">
    <property type="entry name" value="Phosphoglycerate mutase-like"/>
    <property type="match status" value="1"/>
</dbReference>
<reference evidence="1" key="1">
    <citation type="submission" date="2018-05" db="EMBL/GenBank/DDBJ databases">
        <authorList>
            <person name="Lanie J.A."/>
            <person name="Ng W.-L."/>
            <person name="Kazmierczak K.M."/>
            <person name="Andrzejewski T.M."/>
            <person name="Davidsen T.M."/>
            <person name="Wayne K.J."/>
            <person name="Tettelin H."/>
            <person name="Glass J.I."/>
            <person name="Rusch D."/>
            <person name="Podicherti R."/>
            <person name="Tsui H.-C.T."/>
            <person name="Winkler M.E."/>
        </authorList>
    </citation>
    <scope>NUCLEOTIDE SEQUENCE</scope>
</reference>
<proteinExistence type="predicted"/>
<dbReference type="AlphaFoldDB" id="A0A382IDE0"/>
<dbReference type="InterPro" id="IPR013078">
    <property type="entry name" value="His_Pase_superF_clade-1"/>
</dbReference>
<dbReference type="Pfam" id="PF00300">
    <property type="entry name" value="His_Phos_1"/>
    <property type="match status" value="1"/>
</dbReference>
<name>A0A382IDE0_9ZZZZ</name>
<dbReference type="Gene3D" id="3.40.50.1240">
    <property type="entry name" value="Phosphoglycerate mutase-like"/>
    <property type="match status" value="1"/>
</dbReference>
<dbReference type="EMBL" id="UINC01066703">
    <property type="protein sequence ID" value="SVB97680.1"/>
    <property type="molecule type" value="Genomic_DNA"/>
</dbReference>
<evidence type="ECO:0008006" key="2">
    <source>
        <dbReference type="Google" id="ProtNLM"/>
    </source>
</evidence>
<evidence type="ECO:0000313" key="1">
    <source>
        <dbReference type="EMBL" id="SVB97680.1"/>
    </source>
</evidence>
<dbReference type="InterPro" id="IPR029033">
    <property type="entry name" value="His_PPase_superfam"/>
</dbReference>
<organism evidence="1">
    <name type="scientific">marine metagenome</name>
    <dbReference type="NCBI Taxonomy" id="408172"/>
    <lineage>
        <taxon>unclassified sequences</taxon>
        <taxon>metagenomes</taxon>
        <taxon>ecological metagenomes</taxon>
    </lineage>
</organism>
<dbReference type="CDD" id="cd07067">
    <property type="entry name" value="HP_PGM_like"/>
    <property type="match status" value="1"/>
</dbReference>
<protein>
    <recommendedName>
        <fullName evidence="2">Phosphohistidine phosphatase SixA</fullName>
    </recommendedName>
</protein>
<dbReference type="PANTHER" id="PTHR47623:SF1">
    <property type="entry name" value="OS09G0287300 PROTEIN"/>
    <property type="match status" value="1"/>
</dbReference>
<dbReference type="PANTHER" id="PTHR47623">
    <property type="entry name" value="OS09G0287300 PROTEIN"/>
    <property type="match status" value="1"/>
</dbReference>